<proteinExistence type="predicted"/>
<dbReference type="EMBL" id="ML208324">
    <property type="protein sequence ID" value="TFK69796.1"/>
    <property type="molecule type" value="Genomic_DNA"/>
</dbReference>
<name>A0ACD3AWT3_9AGAR</name>
<protein>
    <submittedName>
        <fullName evidence="1">Uncharacterized protein</fullName>
    </submittedName>
</protein>
<evidence type="ECO:0000313" key="2">
    <source>
        <dbReference type="Proteomes" id="UP000308600"/>
    </source>
</evidence>
<keyword evidence="2" id="KW-1185">Reference proteome</keyword>
<evidence type="ECO:0000313" key="1">
    <source>
        <dbReference type="EMBL" id="TFK69796.1"/>
    </source>
</evidence>
<reference evidence="1 2" key="1">
    <citation type="journal article" date="2019" name="Nat. Ecol. Evol.">
        <title>Megaphylogeny resolves global patterns of mushroom evolution.</title>
        <authorList>
            <person name="Varga T."/>
            <person name="Krizsan K."/>
            <person name="Foldi C."/>
            <person name="Dima B."/>
            <person name="Sanchez-Garcia M."/>
            <person name="Sanchez-Ramirez S."/>
            <person name="Szollosi G.J."/>
            <person name="Szarkandi J.G."/>
            <person name="Papp V."/>
            <person name="Albert L."/>
            <person name="Andreopoulos W."/>
            <person name="Angelini C."/>
            <person name="Antonin V."/>
            <person name="Barry K.W."/>
            <person name="Bougher N.L."/>
            <person name="Buchanan P."/>
            <person name="Buyck B."/>
            <person name="Bense V."/>
            <person name="Catcheside P."/>
            <person name="Chovatia M."/>
            <person name="Cooper J."/>
            <person name="Damon W."/>
            <person name="Desjardin D."/>
            <person name="Finy P."/>
            <person name="Geml J."/>
            <person name="Haridas S."/>
            <person name="Hughes K."/>
            <person name="Justo A."/>
            <person name="Karasinski D."/>
            <person name="Kautmanova I."/>
            <person name="Kiss B."/>
            <person name="Kocsube S."/>
            <person name="Kotiranta H."/>
            <person name="LaButti K.M."/>
            <person name="Lechner B.E."/>
            <person name="Liimatainen K."/>
            <person name="Lipzen A."/>
            <person name="Lukacs Z."/>
            <person name="Mihaltcheva S."/>
            <person name="Morgado L.N."/>
            <person name="Niskanen T."/>
            <person name="Noordeloos M.E."/>
            <person name="Ohm R.A."/>
            <person name="Ortiz-Santana B."/>
            <person name="Ovrebo C."/>
            <person name="Racz N."/>
            <person name="Riley R."/>
            <person name="Savchenko A."/>
            <person name="Shiryaev A."/>
            <person name="Soop K."/>
            <person name="Spirin V."/>
            <person name="Szebenyi C."/>
            <person name="Tomsovsky M."/>
            <person name="Tulloss R.E."/>
            <person name="Uehling J."/>
            <person name="Grigoriev I.V."/>
            <person name="Vagvolgyi C."/>
            <person name="Papp T."/>
            <person name="Martin F.M."/>
            <person name="Miettinen O."/>
            <person name="Hibbett D.S."/>
            <person name="Nagy L.G."/>
        </authorList>
    </citation>
    <scope>NUCLEOTIDE SEQUENCE [LARGE SCALE GENOMIC DNA]</scope>
    <source>
        <strain evidence="1 2">NL-1719</strain>
    </source>
</reference>
<dbReference type="Proteomes" id="UP000308600">
    <property type="component" value="Unassembled WGS sequence"/>
</dbReference>
<accession>A0ACD3AWT3</accession>
<gene>
    <name evidence="1" type="ORF">BDN72DRAFT_878230</name>
</gene>
<sequence>MPLRIVRIPKLTKEDVIHTAIAATSFTKDLSNLSCFPPAAAAISIVSLILQTVQDVQSNKEACHRLARRCARILSDINDQMEGRWDTAPPLLVKNLQNFEITLNSILHFMKAQAQASWGERFMRKFSIENALAEYHSLLDDAAQSFQLATLINIHYAVASSSSDMSKNQLKRPSVSSEETFVELPPYTPPEPLPSPRIAAAAATLDSPTATSSLEIVSNVASIHENEDDADELLFSEGVLEDHGFPQYHPSQLHLKSRSTTKDGWWSNMSVAEVDRRDCLVKHYDGPQQKAMKEWLRDVKILQNTLHPNLPQMVGYSSGDAPTPFIVLSHVQTRSAQNMLLNVLKRDGVAACASLVLKFYSDISDATFYLQRQRGLSDSQTQDFIGSATFKVNGSNSVIMGLPPPQSGGWYTARNYGLTESLKGAIMEMLPRKTIQYQKGDNDQEMAWVYPWVISAQTRASKQASVHSNQSRTERDRAENEEELTKKIGHLIGILNGLLPKDKESPDLSSRVRSLIADEGSEAVPPSLRQLRLSNLEANSHDHSWSQNSAVPAHQLAVGDFGYIPTKQDFNKFVKLGNIYTDELADLATEVKSYGSQWCWKDVPIRRTPMDPYLQPDNVSCWPISVPPTAQIDCQIVHEQSMTSVPGAWHFMLDHAQFLGDEFSISPESIILVTRAGTIQDFYIRDFTIMPPQIQKPLVKQPGFQHMHHKQFHHNPFPLQHSIPTIMYLMTSFSSKFAPYWSHQPIAIPNGTPTPTLQRNWTYRIGWCTGFVSWIQLHPEDFHSG</sequence>
<organism evidence="1 2">
    <name type="scientific">Pluteus cervinus</name>
    <dbReference type="NCBI Taxonomy" id="181527"/>
    <lineage>
        <taxon>Eukaryota</taxon>
        <taxon>Fungi</taxon>
        <taxon>Dikarya</taxon>
        <taxon>Basidiomycota</taxon>
        <taxon>Agaricomycotina</taxon>
        <taxon>Agaricomycetes</taxon>
        <taxon>Agaricomycetidae</taxon>
        <taxon>Agaricales</taxon>
        <taxon>Pluteineae</taxon>
        <taxon>Pluteaceae</taxon>
        <taxon>Pluteus</taxon>
    </lineage>
</organism>